<evidence type="ECO:0000256" key="5">
    <source>
        <dbReference type="ARBA" id="ARBA00023015"/>
    </source>
</evidence>
<proteinExistence type="predicted"/>
<dbReference type="SUPFAM" id="SSF52172">
    <property type="entry name" value="CheY-like"/>
    <property type="match status" value="1"/>
</dbReference>
<dbReference type="RefSeq" id="WP_091272144.1">
    <property type="nucleotide sequence ID" value="NZ_FNDK01000005.1"/>
</dbReference>
<protein>
    <submittedName>
        <fullName evidence="11">Two-component system, CitB family, response regulator CitT</fullName>
    </submittedName>
</protein>
<keyword evidence="5" id="KW-0805">Transcription regulation</keyword>
<dbReference type="GO" id="GO:0003700">
    <property type="term" value="F:DNA-binding transcription factor activity"/>
    <property type="evidence" value="ECO:0007669"/>
    <property type="project" value="InterPro"/>
</dbReference>
<dbReference type="GO" id="GO:0005737">
    <property type="term" value="C:cytoplasm"/>
    <property type="evidence" value="ECO:0007669"/>
    <property type="project" value="UniProtKB-SubCell"/>
</dbReference>
<dbReference type="PIRSF" id="PIRSF006171">
    <property type="entry name" value="RR_citrat_malat"/>
    <property type="match status" value="1"/>
</dbReference>
<evidence type="ECO:0000259" key="10">
    <source>
        <dbReference type="PROSITE" id="PS50110"/>
    </source>
</evidence>
<dbReference type="GO" id="GO:0003677">
    <property type="term" value="F:DNA binding"/>
    <property type="evidence" value="ECO:0007669"/>
    <property type="project" value="UniProtKB-KW"/>
</dbReference>
<organism evidence="11 12">
    <name type="scientific">Alteribacillus persepolensis</name>
    <dbReference type="NCBI Taxonomy" id="568899"/>
    <lineage>
        <taxon>Bacteria</taxon>
        <taxon>Bacillati</taxon>
        <taxon>Bacillota</taxon>
        <taxon>Bacilli</taxon>
        <taxon>Bacillales</taxon>
        <taxon>Bacillaceae</taxon>
        <taxon>Alteribacillus</taxon>
    </lineage>
</organism>
<evidence type="ECO:0000256" key="2">
    <source>
        <dbReference type="ARBA" id="ARBA00022490"/>
    </source>
</evidence>
<dbReference type="InterPro" id="IPR048714">
    <property type="entry name" value="DpiA-like_HTH"/>
</dbReference>
<name>A0A1G8C507_9BACI</name>
<dbReference type="STRING" id="568899.SAMN05192534_10562"/>
<keyword evidence="2" id="KW-0963">Cytoplasm</keyword>
<dbReference type="PANTHER" id="PTHR45526:SF6">
    <property type="entry name" value="TRANSCRIPTIONAL REGULATORY PROTEIN CITT"/>
    <property type="match status" value="1"/>
</dbReference>
<keyword evidence="3 9" id="KW-0597">Phosphoprotein</keyword>
<dbReference type="GO" id="GO:0000156">
    <property type="term" value="F:phosphorelay response regulator activity"/>
    <property type="evidence" value="ECO:0007669"/>
    <property type="project" value="TreeGrafter"/>
</dbReference>
<reference evidence="11 12" key="1">
    <citation type="submission" date="2016-10" db="EMBL/GenBank/DDBJ databases">
        <authorList>
            <person name="de Groot N.N."/>
        </authorList>
    </citation>
    <scope>NUCLEOTIDE SEQUENCE [LARGE SCALE GENOMIC DNA]</scope>
    <source>
        <strain evidence="11 12">DSM 21632</strain>
    </source>
</reference>
<evidence type="ECO:0000313" key="12">
    <source>
        <dbReference type="Proteomes" id="UP000199163"/>
    </source>
</evidence>
<dbReference type="OrthoDB" id="9759232at2"/>
<evidence type="ECO:0000256" key="4">
    <source>
        <dbReference type="ARBA" id="ARBA00023012"/>
    </source>
</evidence>
<gene>
    <name evidence="11" type="ORF">SAMN05192534_10562</name>
</gene>
<dbReference type="Proteomes" id="UP000199163">
    <property type="component" value="Unassembled WGS sequence"/>
</dbReference>
<dbReference type="InterPro" id="IPR051271">
    <property type="entry name" value="2C-system_Tx_regulators"/>
</dbReference>
<dbReference type="InterPro" id="IPR011006">
    <property type="entry name" value="CheY-like_superfamily"/>
</dbReference>
<evidence type="ECO:0000256" key="7">
    <source>
        <dbReference type="ARBA" id="ARBA00023159"/>
    </source>
</evidence>
<keyword evidence="12" id="KW-1185">Reference proteome</keyword>
<keyword evidence="6" id="KW-0238">DNA-binding</keyword>
<evidence type="ECO:0000313" key="11">
    <source>
        <dbReference type="EMBL" id="SDH40389.1"/>
    </source>
</evidence>
<dbReference type="PANTHER" id="PTHR45526">
    <property type="entry name" value="TRANSCRIPTIONAL REGULATORY PROTEIN DPIA"/>
    <property type="match status" value="1"/>
</dbReference>
<evidence type="ECO:0000256" key="6">
    <source>
        <dbReference type="ARBA" id="ARBA00023125"/>
    </source>
</evidence>
<dbReference type="EMBL" id="FNDK01000005">
    <property type="protein sequence ID" value="SDH40389.1"/>
    <property type="molecule type" value="Genomic_DNA"/>
</dbReference>
<keyword evidence="4" id="KW-0902">Two-component regulatory system</keyword>
<evidence type="ECO:0000256" key="3">
    <source>
        <dbReference type="ARBA" id="ARBA00022553"/>
    </source>
</evidence>
<comment type="subcellular location">
    <subcellularLocation>
        <location evidence="1">Cytoplasm</location>
    </subcellularLocation>
</comment>
<dbReference type="InterPro" id="IPR001789">
    <property type="entry name" value="Sig_transdc_resp-reg_receiver"/>
</dbReference>
<feature type="modified residue" description="4-aspartylphosphate" evidence="9">
    <location>
        <position position="54"/>
    </location>
</feature>
<dbReference type="InterPro" id="IPR024187">
    <property type="entry name" value="Sig_transdc_resp-reg_cit/mal"/>
</dbReference>
<dbReference type="Gene3D" id="3.40.50.2300">
    <property type="match status" value="1"/>
</dbReference>
<accession>A0A1G8C507</accession>
<dbReference type="PROSITE" id="PS50110">
    <property type="entry name" value="RESPONSE_REGULATORY"/>
    <property type="match status" value="1"/>
</dbReference>
<dbReference type="CDD" id="cd19925">
    <property type="entry name" value="REC_citrate_TCS"/>
    <property type="match status" value="1"/>
</dbReference>
<feature type="domain" description="Response regulatory" evidence="10">
    <location>
        <begin position="3"/>
        <end position="119"/>
    </location>
</feature>
<dbReference type="SMART" id="SM00448">
    <property type="entry name" value="REC"/>
    <property type="match status" value="1"/>
</dbReference>
<evidence type="ECO:0000256" key="8">
    <source>
        <dbReference type="ARBA" id="ARBA00023163"/>
    </source>
</evidence>
<sequence>MIRTAIAEDDFRIASIHQELVNRVKGFQCDYQSLNAKDTLHMLEQHTIDLLLLDIFMPDELGTQLLGTIREHHPQVDILIISASTDVEHVQKSLRYGVFDYIIKPVSLERLEKTLQDYLIFHQQLHESKQVTQENIDRLTSIRSQLQPWDSTAETVDELPKGIDPLTLQTVAKELENAGEGMTAEEMGQYLGASRTTARRYLEYMISSNQADARPIYGIVGRPERRYFIRKKQS</sequence>
<dbReference type="Pfam" id="PF20714">
    <property type="entry name" value="HTH_64"/>
    <property type="match status" value="1"/>
</dbReference>
<dbReference type="Pfam" id="PF00072">
    <property type="entry name" value="Response_reg"/>
    <property type="match status" value="1"/>
</dbReference>
<evidence type="ECO:0000256" key="9">
    <source>
        <dbReference type="PROSITE-ProRule" id="PRU00169"/>
    </source>
</evidence>
<evidence type="ECO:0000256" key="1">
    <source>
        <dbReference type="ARBA" id="ARBA00004496"/>
    </source>
</evidence>
<keyword evidence="8" id="KW-0804">Transcription</keyword>
<dbReference type="AlphaFoldDB" id="A0A1G8C507"/>
<keyword evidence="7" id="KW-0010">Activator</keyword>